<reference evidence="1 2" key="1">
    <citation type="submission" date="2019-12" db="EMBL/GenBank/DDBJ databases">
        <authorList>
            <person name="Kun Z."/>
        </authorList>
    </citation>
    <scope>NUCLEOTIDE SEQUENCE [LARGE SCALE GENOMIC DNA]</scope>
    <source>
        <strain evidence="1 2">YIM 123512</strain>
    </source>
</reference>
<protein>
    <submittedName>
        <fullName evidence="1">Uncharacterized protein</fullName>
    </submittedName>
</protein>
<dbReference type="EMBL" id="WUEK01000001">
    <property type="protein sequence ID" value="MXG88312.1"/>
    <property type="molecule type" value="Genomic_DNA"/>
</dbReference>
<keyword evidence="2" id="KW-1185">Reference proteome</keyword>
<evidence type="ECO:0000313" key="1">
    <source>
        <dbReference type="EMBL" id="MXG88312.1"/>
    </source>
</evidence>
<organism evidence="1 2">
    <name type="scientific">Nocardioides flavescens</name>
    <dbReference type="NCBI Taxonomy" id="2691959"/>
    <lineage>
        <taxon>Bacteria</taxon>
        <taxon>Bacillati</taxon>
        <taxon>Actinomycetota</taxon>
        <taxon>Actinomycetes</taxon>
        <taxon>Propionibacteriales</taxon>
        <taxon>Nocardioidaceae</taxon>
        <taxon>Nocardioides</taxon>
    </lineage>
</organism>
<sequence length="197" mass="21883">MSAQPPDDWSPADHPEAIAVSEGQWWQWAAQLAIARLAGEDDCRFIPVSTRQIDARHLVLALAQLLRAEALQQAALKELEVDPDVRLRLRDARERYLHDLPGLEHMRNALIHFDEWSGGRGHGPQKVRRDAGDDPREVARDDWGFRFDPATGTITHGAHQLHTSIALRAANELAAAIYDAARSADATTSRPAARRTG</sequence>
<comment type="caution">
    <text evidence="1">The sequence shown here is derived from an EMBL/GenBank/DDBJ whole genome shotgun (WGS) entry which is preliminary data.</text>
</comment>
<proteinExistence type="predicted"/>
<dbReference type="RefSeq" id="WP_160874574.1">
    <property type="nucleotide sequence ID" value="NZ_WUEK01000001.1"/>
</dbReference>
<accession>A0A6L7EY09</accession>
<dbReference type="AlphaFoldDB" id="A0A6L7EY09"/>
<name>A0A6L7EY09_9ACTN</name>
<gene>
    <name evidence="1" type="ORF">GRQ65_01955</name>
</gene>
<evidence type="ECO:0000313" key="2">
    <source>
        <dbReference type="Proteomes" id="UP000473325"/>
    </source>
</evidence>
<dbReference type="Proteomes" id="UP000473325">
    <property type="component" value="Unassembled WGS sequence"/>
</dbReference>